<evidence type="ECO:0000256" key="1">
    <source>
        <dbReference type="SAM" id="Phobius"/>
    </source>
</evidence>
<name>A0A7Y0QGV4_CELFI</name>
<keyword evidence="1" id="KW-0812">Transmembrane</keyword>
<evidence type="ECO:0000313" key="2">
    <source>
        <dbReference type="EMBL" id="NMR19503.1"/>
    </source>
</evidence>
<dbReference type="AlphaFoldDB" id="A0A7Y0QGV4"/>
<evidence type="ECO:0000313" key="3">
    <source>
        <dbReference type="Proteomes" id="UP000562124"/>
    </source>
</evidence>
<reference evidence="2 3" key="1">
    <citation type="submission" date="2020-04" db="EMBL/GenBank/DDBJ databases">
        <title>Sequencing and Assembly of C. fimi.</title>
        <authorList>
            <person name="Ramsey A.R."/>
        </authorList>
    </citation>
    <scope>NUCLEOTIDE SEQUENCE [LARGE SCALE GENOMIC DNA]</scope>
    <source>
        <strain evidence="2 3">SB</strain>
    </source>
</reference>
<keyword evidence="1" id="KW-0472">Membrane</keyword>
<sequence length="46" mass="4878">MGGSNPVTTSHWVEAALVIIAALTLAGDTWGLGRWWAGKVGNGWLR</sequence>
<proteinExistence type="predicted"/>
<dbReference type="Proteomes" id="UP000562124">
    <property type="component" value="Unassembled WGS sequence"/>
</dbReference>
<gene>
    <name evidence="2" type="ORF">HIR71_04575</name>
</gene>
<dbReference type="RefSeq" id="WP_169323843.1">
    <property type="nucleotide sequence ID" value="NZ_JABCJJ010000004.1"/>
</dbReference>
<feature type="transmembrane region" description="Helical" evidence="1">
    <location>
        <begin position="12"/>
        <end position="37"/>
    </location>
</feature>
<keyword evidence="1" id="KW-1133">Transmembrane helix</keyword>
<organism evidence="2 3">
    <name type="scientific">Cellulomonas fimi</name>
    <dbReference type="NCBI Taxonomy" id="1708"/>
    <lineage>
        <taxon>Bacteria</taxon>
        <taxon>Bacillati</taxon>
        <taxon>Actinomycetota</taxon>
        <taxon>Actinomycetes</taxon>
        <taxon>Micrococcales</taxon>
        <taxon>Cellulomonadaceae</taxon>
        <taxon>Cellulomonas</taxon>
    </lineage>
</organism>
<comment type="caution">
    <text evidence="2">The sequence shown here is derived from an EMBL/GenBank/DDBJ whole genome shotgun (WGS) entry which is preliminary data.</text>
</comment>
<dbReference type="EMBL" id="JABCJJ010000004">
    <property type="protein sequence ID" value="NMR19503.1"/>
    <property type="molecule type" value="Genomic_DNA"/>
</dbReference>
<accession>A0A7Y0QGV4</accession>
<protein>
    <submittedName>
        <fullName evidence="2">Uncharacterized protein</fullName>
    </submittedName>
</protein>
<keyword evidence="3" id="KW-1185">Reference proteome</keyword>